<gene>
    <name evidence="1" type="ORF">ET475_06185</name>
</gene>
<dbReference type="RefSeq" id="WP_129387299.1">
    <property type="nucleotide sequence ID" value="NZ_CP035494.1"/>
</dbReference>
<keyword evidence="2" id="KW-1185">Reference proteome</keyword>
<protein>
    <submittedName>
        <fullName evidence="1">Uncharacterized protein</fullName>
    </submittedName>
</protein>
<name>A0A4P6ENX6_9MICO</name>
<evidence type="ECO:0000313" key="2">
    <source>
        <dbReference type="Proteomes" id="UP000293995"/>
    </source>
</evidence>
<dbReference type="KEGG" id="mprt:ET475_06185"/>
<reference evidence="1 2" key="1">
    <citation type="submission" date="2019-01" db="EMBL/GenBank/DDBJ databases">
        <title>Genome sequencing of strain DFW100M-13.</title>
        <authorList>
            <person name="Heo J."/>
            <person name="Kim S.-J."/>
            <person name="Kim J.-S."/>
            <person name="Hong S.-B."/>
            <person name="Kwon S.-W."/>
        </authorList>
    </citation>
    <scope>NUCLEOTIDE SEQUENCE [LARGE SCALE GENOMIC DNA]</scope>
    <source>
        <strain evidence="1 2">DFW100M-13</strain>
    </source>
</reference>
<organism evidence="1 2">
    <name type="scientific">Microbacterium protaetiae</name>
    <dbReference type="NCBI Taxonomy" id="2509458"/>
    <lineage>
        <taxon>Bacteria</taxon>
        <taxon>Bacillati</taxon>
        <taxon>Actinomycetota</taxon>
        <taxon>Actinomycetes</taxon>
        <taxon>Micrococcales</taxon>
        <taxon>Microbacteriaceae</taxon>
        <taxon>Microbacterium</taxon>
    </lineage>
</organism>
<sequence length="171" mass="17526">MAIPGVSLGVSGLLARVVLRAERPMSMPMPMPVPMPVPMPAAGRRPRCGIRPPWRPVFVSQDGMAIPGVSPGVSGPLARVVLRAERLGAAVGAGRRPCQAPLALGHPARAVVFGPGRGIPPVLRHPAPRRCIRPAASARAAASGVRLAGWNGDPGRVARRVGALGAGRPAS</sequence>
<dbReference type="EMBL" id="CP035494">
    <property type="protein sequence ID" value="QAY59618.1"/>
    <property type="molecule type" value="Genomic_DNA"/>
</dbReference>
<dbReference type="Proteomes" id="UP000293995">
    <property type="component" value="Chromosome"/>
</dbReference>
<dbReference type="AlphaFoldDB" id="A0A4P6ENX6"/>
<proteinExistence type="predicted"/>
<evidence type="ECO:0000313" key="1">
    <source>
        <dbReference type="EMBL" id="QAY59618.1"/>
    </source>
</evidence>
<accession>A0A4P6ENX6</accession>